<dbReference type="RefSeq" id="WP_197001168.1">
    <property type="nucleotide sequence ID" value="NZ_BONS01000032.1"/>
</dbReference>
<proteinExistence type="inferred from homology"/>
<keyword evidence="6" id="KW-1185">Reference proteome</keyword>
<dbReference type="GO" id="GO:0008673">
    <property type="term" value="F:2-dehydro-3-deoxygluconokinase activity"/>
    <property type="evidence" value="ECO:0007669"/>
    <property type="project" value="UniProtKB-EC"/>
</dbReference>
<evidence type="ECO:0000313" key="5">
    <source>
        <dbReference type="EMBL" id="MBG6133857.1"/>
    </source>
</evidence>
<organism evidence="5 6">
    <name type="scientific">Longispora fulva</name>
    <dbReference type="NCBI Taxonomy" id="619741"/>
    <lineage>
        <taxon>Bacteria</taxon>
        <taxon>Bacillati</taxon>
        <taxon>Actinomycetota</taxon>
        <taxon>Actinomycetes</taxon>
        <taxon>Micromonosporales</taxon>
        <taxon>Micromonosporaceae</taxon>
        <taxon>Longispora</taxon>
    </lineage>
</organism>
<dbReference type="PANTHER" id="PTHR43320">
    <property type="entry name" value="SUGAR KINASE"/>
    <property type="match status" value="1"/>
</dbReference>
<dbReference type="EC" id="2.7.1.45" evidence="5"/>
<gene>
    <name evidence="5" type="ORF">IW245_000051</name>
</gene>
<keyword evidence="3" id="KW-0418">Kinase</keyword>
<dbReference type="Pfam" id="PF00294">
    <property type="entry name" value="PfkB"/>
    <property type="match status" value="1"/>
</dbReference>
<dbReference type="InterPro" id="IPR011611">
    <property type="entry name" value="PfkB_dom"/>
</dbReference>
<dbReference type="Gene3D" id="3.40.1190.20">
    <property type="match status" value="1"/>
</dbReference>
<evidence type="ECO:0000313" key="6">
    <source>
        <dbReference type="Proteomes" id="UP000622552"/>
    </source>
</evidence>
<dbReference type="InterPro" id="IPR052700">
    <property type="entry name" value="Carb_kinase_PfkB-like"/>
</dbReference>
<dbReference type="EMBL" id="JADOUF010000001">
    <property type="protein sequence ID" value="MBG6133857.1"/>
    <property type="molecule type" value="Genomic_DNA"/>
</dbReference>
<evidence type="ECO:0000256" key="3">
    <source>
        <dbReference type="ARBA" id="ARBA00022777"/>
    </source>
</evidence>
<dbReference type="Proteomes" id="UP000622552">
    <property type="component" value="Unassembled WGS sequence"/>
</dbReference>
<keyword evidence="2 5" id="KW-0808">Transferase</keyword>
<feature type="domain" description="Carbohydrate kinase PfkB" evidence="4">
    <location>
        <begin position="1"/>
        <end position="288"/>
    </location>
</feature>
<dbReference type="InterPro" id="IPR029056">
    <property type="entry name" value="Ribokinase-like"/>
</dbReference>
<dbReference type="CDD" id="cd01166">
    <property type="entry name" value="KdgK"/>
    <property type="match status" value="1"/>
</dbReference>
<evidence type="ECO:0000256" key="1">
    <source>
        <dbReference type="ARBA" id="ARBA00010688"/>
    </source>
</evidence>
<sequence length="309" mass="31886">MTDVLTFGEAMGALRAEGPVRLGGPMGLSVAGTEATVAIGLARLGHAARWIGVTGADEVGVLVRCTLRGEGVDTTGSRVDAGASTGLCFLETRLAGTTRIGYHRAGSAGSRLHADDVLNGFADGQTRILHVTGITCALGPGPRRAVIEAVAMAKAMGVTVCLDVHHRPALWSRADAAACLRPLLRSVDVLIASDDDLAVIAGDATPAELLRFVDQVVLRHGGAGEGTALTRLERRHQPARVVSAVDPTGAEDAFVVGYLSGLIDGLGVADRLYRAATVAGFGIATVGYWQGLPTRAELPLLGDAYGRPL</sequence>
<dbReference type="AlphaFoldDB" id="A0A8J7KMC5"/>
<dbReference type="PANTHER" id="PTHR43320:SF2">
    <property type="entry name" value="2-DEHYDRO-3-DEOXYGLUCONOKINASE_2-DEHYDRO-3-DEOXYGALACTONOKINASE"/>
    <property type="match status" value="1"/>
</dbReference>
<evidence type="ECO:0000259" key="4">
    <source>
        <dbReference type="Pfam" id="PF00294"/>
    </source>
</evidence>
<comment type="similarity">
    <text evidence="1">Belongs to the carbohydrate kinase PfkB family.</text>
</comment>
<dbReference type="SUPFAM" id="SSF53613">
    <property type="entry name" value="Ribokinase-like"/>
    <property type="match status" value="1"/>
</dbReference>
<evidence type="ECO:0000256" key="2">
    <source>
        <dbReference type="ARBA" id="ARBA00022679"/>
    </source>
</evidence>
<reference evidence="5" key="1">
    <citation type="submission" date="2020-11" db="EMBL/GenBank/DDBJ databases">
        <title>Sequencing the genomes of 1000 actinobacteria strains.</title>
        <authorList>
            <person name="Klenk H.-P."/>
        </authorList>
    </citation>
    <scope>NUCLEOTIDE SEQUENCE</scope>
    <source>
        <strain evidence="5">DSM 45356</strain>
    </source>
</reference>
<comment type="caution">
    <text evidence="5">The sequence shown here is derived from an EMBL/GenBank/DDBJ whole genome shotgun (WGS) entry which is preliminary data.</text>
</comment>
<name>A0A8J7KMC5_9ACTN</name>
<accession>A0A8J7KMC5</accession>
<protein>
    <submittedName>
        <fullName evidence="5">2-dehydro-3-deoxygluconokinase</fullName>
        <ecNumber evidence="5">2.7.1.45</ecNumber>
    </submittedName>
</protein>